<dbReference type="Gene3D" id="2.60.120.780">
    <property type="entry name" value="PINIT domain"/>
    <property type="match status" value="1"/>
</dbReference>
<keyword evidence="7" id="KW-0862">Zinc</keyword>
<sequence>MSTLPLLQADLKKATVKELVDCIKAINKKINPYQKITLSGRKDEVVQRLVTFIDSLLEQNREETLVTLVRIVNENAHKKLSWNYENGDIVVNFVKPKRAVSSNIENVEFVRNPFLKPMKRLTAIKICPVAGQSRQSRTFSFTLTEEDRKLLATNNTVDDRPPYQIRFYCARYAGRTDKLEVEFPNICELKVNDNVIPGQNIRCLKGKPGTVNPPDLSVMSKKTAQNNLELIYINSSFPFIASVYIVERTPVQHLIDILKKERILSKEEVLRRLQEVQEDADIIMESETLSTKCPVSLITYSEKKRKKEKKLTILKKKLAFTRIVTPIRSKSCNHLQCFDASTFLTMNEQTPTWSCPVCYRPIKSWEDLIVDEYFAQMLLNTPRHIDSVRVEPSGVVTIIDENPDLARQEEEDDEEEEETDIPHVKTEPEVTILLDDDDDDDEDAQVSYGSPYHATDTINIPIAVAPTPFEKPGPSCLRKSPPTLAADAEAPPPRKRVKKKSADVIDLTLDSDEDST</sequence>
<keyword evidence="6" id="KW-0833">Ubl conjugation pathway</keyword>
<feature type="domain" description="PINIT" evidence="11">
    <location>
        <begin position="95"/>
        <end position="249"/>
    </location>
</feature>
<feature type="domain" description="SP-RING-type" evidence="10">
    <location>
        <begin position="278"/>
        <end position="383"/>
    </location>
</feature>
<evidence type="ECO:0000256" key="6">
    <source>
        <dbReference type="ARBA" id="ARBA00022786"/>
    </source>
</evidence>
<dbReference type="InterPro" id="IPR038654">
    <property type="entry name" value="PINIT_sf"/>
</dbReference>
<dbReference type="AlphaFoldDB" id="A0A8H7VUR8"/>
<evidence type="ECO:0000256" key="1">
    <source>
        <dbReference type="ARBA" id="ARBA00004718"/>
    </source>
</evidence>
<evidence type="ECO:0000256" key="3">
    <source>
        <dbReference type="ARBA" id="ARBA00022679"/>
    </source>
</evidence>
<dbReference type="Pfam" id="PF02891">
    <property type="entry name" value="zf-MIZ"/>
    <property type="match status" value="1"/>
</dbReference>
<keyword evidence="13" id="KW-1185">Reference proteome</keyword>
<evidence type="ECO:0000256" key="8">
    <source>
        <dbReference type="PROSITE-ProRule" id="PRU00452"/>
    </source>
</evidence>
<evidence type="ECO:0000259" key="11">
    <source>
        <dbReference type="PROSITE" id="PS51466"/>
    </source>
</evidence>
<dbReference type="PANTHER" id="PTHR10782:SF4">
    <property type="entry name" value="TONALLI, ISOFORM E"/>
    <property type="match status" value="1"/>
</dbReference>
<name>A0A8H7VUR8_9FUNG</name>
<accession>A0A8H7VUR8</accession>
<dbReference type="InterPro" id="IPR004181">
    <property type="entry name" value="Znf_MIZ"/>
</dbReference>
<feature type="region of interest" description="Disordered" evidence="9">
    <location>
        <begin position="464"/>
        <end position="516"/>
    </location>
</feature>
<protein>
    <submittedName>
        <fullName evidence="12">Uncharacterized protein</fullName>
    </submittedName>
</protein>
<reference evidence="12" key="1">
    <citation type="submission" date="2021-01" db="EMBL/GenBank/DDBJ databases">
        <title>Metabolic potential, ecology and presence of endohyphal bacteria is reflected in genomic diversity of Mucoromycotina.</title>
        <authorList>
            <person name="Muszewska A."/>
            <person name="Okrasinska A."/>
            <person name="Steczkiewicz K."/>
            <person name="Drgas O."/>
            <person name="Orlowska M."/>
            <person name="Perlinska-Lenart U."/>
            <person name="Aleksandrzak-Piekarczyk T."/>
            <person name="Szatraj K."/>
            <person name="Zielenkiewicz U."/>
            <person name="Pilsyk S."/>
            <person name="Malc E."/>
            <person name="Mieczkowski P."/>
            <person name="Kruszewska J.S."/>
            <person name="Biernat P."/>
            <person name="Pawlowska J."/>
        </authorList>
    </citation>
    <scope>NUCLEOTIDE SEQUENCE</scope>
    <source>
        <strain evidence="12">WA0000018081</strain>
    </source>
</reference>
<feature type="region of interest" description="Disordered" evidence="9">
    <location>
        <begin position="399"/>
        <end position="429"/>
    </location>
</feature>
<dbReference type="InterPro" id="IPR023321">
    <property type="entry name" value="PINIT"/>
</dbReference>
<dbReference type="PROSITE" id="PS51044">
    <property type="entry name" value="ZF_SP_RING"/>
    <property type="match status" value="1"/>
</dbReference>
<dbReference type="GO" id="GO:0061665">
    <property type="term" value="F:SUMO ligase activity"/>
    <property type="evidence" value="ECO:0007669"/>
    <property type="project" value="TreeGrafter"/>
</dbReference>
<dbReference type="GO" id="GO:0000785">
    <property type="term" value="C:chromatin"/>
    <property type="evidence" value="ECO:0007669"/>
    <property type="project" value="TreeGrafter"/>
</dbReference>
<keyword evidence="4" id="KW-0479">Metal-binding</keyword>
<evidence type="ECO:0000259" key="10">
    <source>
        <dbReference type="PROSITE" id="PS51044"/>
    </source>
</evidence>
<dbReference type="Proteomes" id="UP000613177">
    <property type="component" value="Unassembled WGS sequence"/>
</dbReference>
<dbReference type="Pfam" id="PF14324">
    <property type="entry name" value="PINIT"/>
    <property type="match status" value="1"/>
</dbReference>
<dbReference type="PROSITE" id="PS51466">
    <property type="entry name" value="PINIT"/>
    <property type="match status" value="1"/>
</dbReference>
<gene>
    <name evidence="12" type="ORF">INT48_008889</name>
</gene>
<dbReference type="GO" id="GO:0008270">
    <property type="term" value="F:zinc ion binding"/>
    <property type="evidence" value="ECO:0007669"/>
    <property type="project" value="UniProtKB-KW"/>
</dbReference>
<dbReference type="CDD" id="cd16650">
    <property type="entry name" value="SP-RING_PIAS-like"/>
    <property type="match status" value="1"/>
</dbReference>
<dbReference type="PANTHER" id="PTHR10782">
    <property type="entry name" value="ZINC FINGER MIZ DOMAIN-CONTAINING PROTEIN"/>
    <property type="match status" value="1"/>
</dbReference>
<evidence type="ECO:0000256" key="7">
    <source>
        <dbReference type="ARBA" id="ARBA00022833"/>
    </source>
</evidence>
<dbReference type="GO" id="GO:0016925">
    <property type="term" value="P:protein sumoylation"/>
    <property type="evidence" value="ECO:0007669"/>
    <property type="project" value="UniProtKB-UniPathway"/>
</dbReference>
<organism evidence="12 13">
    <name type="scientific">Thamnidium elegans</name>
    <dbReference type="NCBI Taxonomy" id="101142"/>
    <lineage>
        <taxon>Eukaryota</taxon>
        <taxon>Fungi</taxon>
        <taxon>Fungi incertae sedis</taxon>
        <taxon>Mucoromycota</taxon>
        <taxon>Mucoromycotina</taxon>
        <taxon>Mucoromycetes</taxon>
        <taxon>Mucorales</taxon>
        <taxon>Mucorineae</taxon>
        <taxon>Mucoraceae</taxon>
        <taxon>Thamnidium</taxon>
    </lineage>
</organism>
<proteinExistence type="inferred from homology"/>
<comment type="pathway">
    <text evidence="1">Protein modification; protein sumoylation.</text>
</comment>
<evidence type="ECO:0000313" key="12">
    <source>
        <dbReference type="EMBL" id="KAG2232147.1"/>
    </source>
</evidence>
<feature type="compositionally biased region" description="Acidic residues" evidence="9">
    <location>
        <begin position="409"/>
        <end position="419"/>
    </location>
</feature>
<evidence type="ECO:0000256" key="2">
    <source>
        <dbReference type="ARBA" id="ARBA00005383"/>
    </source>
</evidence>
<evidence type="ECO:0000256" key="9">
    <source>
        <dbReference type="SAM" id="MobiDB-lite"/>
    </source>
</evidence>
<dbReference type="UniPathway" id="UPA00886"/>
<keyword evidence="5 8" id="KW-0863">Zinc-finger</keyword>
<keyword evidence="3" id="KW-0808">Transferase</keyword>
<dbReference type="InterPro" id="IPR013083">
    <property type="entry name" value="Znf_RING/FYVE/PHD"/>
</dbReference>
<evidence type="ECO:0000256" key="5">
    <source>
        <dbReference type="ARBA" id="ARBA00022771"/>
    </source>
</evidence>
<comment type="similarity">
    <text evidence="2">Belongs to the PIAS family.</text>
</comment>
<dbReference type="Gene3D" id="3.30.40.10">
    <property type="entry name" value="Zinc/RING finger domain, C3HC4 (zinc finger)"/>
    <property type="match status" value="1"/>
</dbReference>
<evidence type="ECO:0000256" key="4">
    <source>
        <dbReference type="ARBA" id="ARBA00022723"/>
    </source>
</evidence>
<evidence type="ECO:0000313" key="13">
    <source>
        <dbReference type="Proteomes" id="UP000613177"/>
    </source>
</evidence>
<comment type="caution">
    <text evidence="12">The sequence shown here is derived from an EMBL/GenBank/DDBJ whole genome shotgun (WGS) entry which is preliminary data.</text>
</comment>
<dbReference type="EMBL" id="JAEPRE010000122">
    <property type="protein sequence ID" value="KAG2232147.1"/>
    <property type="molecule type" value="Genomic_DNA"/>
</dbReference>